<feature type="compositionally biased region" description="Low complexity" evidence="1">
    <location>
        <begin position="374"/>
        <end position="391"/>
    </location>
</feature>
<feature type="region of interest" description="Disordered" evidence="1">
    <location>
        <begin position="282"/>
        <end position="305"/>
    </location>
</feature>
<feature type="compositionally biased region" description="Basic and acidic residues" evidence="1">
    <location>
        <begin position="484"/>
        <end position="519"/>
    </location>
</feature>
<feature type="compositionally biased region" description="Basic and acidic residues" evidence="1">
    <location>
        <begin position="404"/>
        <end position="444"/>
    </location>
</feature>
<proteinExistence type="predicted"/>
<comment type="caution">
    <text evidence="2">The sequence shown here is derived from an EMBL/GenBank/DDBJ whole genome shotgun (WGS) entry which is preliminary data.</text>
</comment>
<dbReference type="InterPro" id="IPR027417">
    <property type="entry name" value="P-loop_NTPase"/>
</dbReference>
<evidence type="ECO:0000313" key="3">
    <source>
        <dbReference type="Proteomes" id="UP001057375"/>
    </source>
</evidence>
<sequence length="984" mass="110793">MGHSTIYVVGQNGVGCNSLIKKILSLSENKEKNTIQISDSKTGVTESVEFRRPSAFELEKSMAVHSINDCIFSDSIGIFVLYSIHDASSFKRACKIINCPAVQQCPLKMFIGTHFDMQDKREIDTGSASEEAKDANAFFLEVSNTTGTNLTLFLKIFKTRLFAIRNRLKMQEAEIPSPEKKIPIDESSEHYAPVSRSHAPHVTISDRPGTLSGDRTHSLPPSLITKPINEEESRYQRPNNTHEYIEAPPPIPPSTEPAVDSHASMMTLLSSYLPPDMHGYHDDRRAESRSTSLTRDGTIHDNRYDDSSVRQMTPAADDFLSPGAPHEDYHKLPYHVDKQQHVPTSSSATLESLDDILSRYRTSDIIVRRADPIGSSSIASSSPDKGSYSSSTHISGHGQPPREQSLDSHERKKREEALRREEEWRRKEREELQRLDDIHSESQSRRKILSTSAPRASESSERSYSSSTIRDRLHPTSVSSGPVHTERRRQEKEEKKRREEEERRREEEERRKYREDSHHRVSSVPEYPPRPDGRSSHPMGVSSDTAHNFSGTTMDFVRNMDRVKSIHPTLSTAQQRNLHEVPIHPEMASFPGPTRDLTLSSIQHPSEIPSTMHPRREEEEDHSLHFDASRYITGEPAGDLVDYFETRNGKKVPVISCDLLSVDTEDVLPEPGIRAILSRKPATSRLEPLEVGEMRTKPLYPLTRKGDLSPLAAGPASMLFGTTKPTGHLGGKPTESGKKSAHSHGSKSPQVRSSYAFGTPFSPKPTHPIRKPELPSSKSTPIILDITLPTGRSAQISAKSDDNAFLLAEEFIESNSLPRAMLKQLTELIQSEISLFLEQEEKEFEERREETLRKNAVGQPPVLGKDRIRRDYHRSKTQHTMPSYTPHGPNISSDTFSPSGLSSTQLEDSVLSPTPINKPLFEIPVDFGYRKKGRICVREGDHPRSLARNFARIFSLRKHETDALVAIIQRELSMFYLQREEGAL</sequence>
<reference evidence="2" key="1">
    <citation type="submission" date="2022-03" db="EMBL/GenBank/DDBJ databases">
        <title>Draft genome sequence of Aduncisulcus paluster, a free-living microaerophilic Fornicata.</title>
        <authorList>
            <person name="Yuyama I."/>
            <person name="Kume K."/>
            <person name="Tamura T."/>
            <person name="Inagaki Y."/>
            <person name="Hashimoto T."/>
        </authorList>
    </citation>
    <scope>NUCLEOTIDE SEQUENCE</scope>
    <source>
        <strain evidence="2">NY0171</strain>
    </source>
</reference>
<feature type="region of interest" description="Disordered" evidence="1">
    <location>
        <begin position="874"/>
        <end position="909"/>
    </location>
</feature>
<dbReference type="Proteomes" id="UP001057375">
    <property type="component" value="Unassembled WGS sequence"/>
</dbReference>
<dbReference type="Pfam" id="PF00071">
    <property type="entry name" value="Ras"/>
    <property type="match status" value="1"/>
</dbReference>
<evidence type="ECO:0000256" key="1">
    <source>
        <dbReference type="SAM" id="MobiDB-lite"/>
    </source>
</evidence>
<feature type="compositionally biased region" description="Polar residues" evidence="1">
    <location>
        <begin position="890"/>
        <end position="909"/>
    </location>
</feature>
<feature type="region of interest" description="Disordered" evidence="1">
    <location>
        <begin position="193"/>
        <end position="226"/>
    </location>
</feature>
<gene>
    <name evidence="2" type="ORF">ADUPG1_008638</name>
</gene>
<dbReference type="SUPFAM" id="SSF52540">
    <property type="entry name" value="P-loop containing nucleoside triphosphate hydrolases"/>
    <property type="match status" value="1"/>
</dbReference>
<feature type="region of interest" description="Disordered" evidence="1">
    <location>
        <begin position="721"/>
        <end position="778"/>
    </location>
</feature>
<dbReference type="PANTHER" id="PTHR38150">
    <property type="entry name" value="EF-HAND DOMAIN-CONTAINING PROTEIN"/>
    <property type="match status" value="1"/>
</dbReference>
<dbReference type="InterPro" id="IPR001806">
    <property type="entry name" value="Small_GTPase"/>
</dbReference>
<feature type="region of interest" description="Disordered" evidence="1">
    <location>
        <begin position="374"/>
        <end position="550"/>
    </location>
</feature>
<protein>
    <submittedName>
        <fullName evidence="2">Small GTPase like protein</fullName>
    </submittedName>
</protein>
<evidence type="ECO:0000313" key="2">
    <source>
        <dbReference type="EMBL" id="GKT35485.1"/>
    </source>
</evidence>
<feature type="compositionally biased region" description="Low complexity" evidence="1">
    <location>
        <begin position="450"/>
        <end position="468"/>
    </location>
</feature>
<name>A0ABQ5KWT1_9EUKA</name>
<dbReference type="EMBL" id="BQXS01010997">
    <property type="protein sequence ID" value="GKT35485.1"/>
    <property type="molecule type" value="Genomic_DNA"/>
</dbReference>
<organism evidence="2 3">
    <name type="scientific">Aduncisulcus paluster</name>
    <dbReference type="NCBI Taxonomy" id="2918883"/>
    <lineage>
        <taxon>Eukaryota</taxon>
        <taxon>Metamonada</taxon>
        <taxon>Carpediemonas-like organisms</taxon>
        <taxon>Aduncisulcus</taxon>
    </lineage>
</organism>
<accession>A0ABQ5KWT1</accession>
<dbReference type="Gene3D" id="3.40.50.300">
    <property type="entry name" value="P-loop containing nucleotide triphosphate hydrolases"/>
    <property type="match status" value="1"/>
</dbReference>
<keyword evidence="3" id="KW-1185">Reference proteome</keyword>
<dbReference type="PANTHER" id="PTHR38150:SF1">
    <property type="entry name" value="PFU DOMAIN-CONTAINING PROTEIN"/>
    <property type="match status" value="1"/>
</dbReference>